<keyword evidence="3" id="KW-1185">Reference proteome</keyword>
<evidence type="ECO:0000313" key="2">
    <source>
        <dbReference type="EMBL" id="MCR1900050.1"/>
    </source>
</evidence>
<sequence>MGLFDFLKKRNNQNKQISKSKDKKDFDISSMISIKSEIINTPSEPEVIPVEKIIKGMKLNDVGLYPHEILLLSYAPKYYLEGNSYPGFWWYKYGVKDVDKCLISLKDRGFLQIGSLRSAIEKEIAAVLKDVLKDNGLKVSGKKAELVQRLMDEVPEATLKDIFTKYTYELTDAGKEILKKEEYIPYIHLHGIEDLDIWSLSKKVQDKPGYPYRDVIWGYLNERSMVHIKNKDFGLYRNCRFSMSEFVKEEGKLDNAFSLLAEVILYDLSGLSNGFSMQFMDIYGDNYFPYKNSIVTMAPGITSRVVDYQEKKGLSDDGLKNKLLEEMSRIQLSFSLFSADECVEIVHMEIHKDEENLQKLYNKVKRRLKKEYGLKK</sequence>
<name>A0AAE3HIP7_9FIRM</name>
<dbReference type="EMBL" id="JANKAS010000018">
    <property type="protein sequence ID" value="MCR1900050.1"/>
    <property type="molecule type" value="Genomic_DNA"/>
</dbReference>
<dbReference type="Pfam" id="PF02037">
    <property type="entry name" value="SAP"/>
    <property type="match status" value="1"/>
</dbReference>
<evidence type="ECO:0000313" key="3">
    <source>
        <dbReference type="Proteomes" id="UP001205748"/>
    </source>
</evidence>
<protein>
    <submittedName>
        <fullName evidence="2">SAP domain-containing protein</fullName>
    </submittedName>
</protein>
<gene>
    <name evidence="2" type="ORF">NSA47_13865</name>
</gene>
<dbReference type="Gene3D" id="1.10.720.30">
    <property type="entry name" value="SAP domain"/>
    <property type="match status" value="1"/>
</dbReference>
<dbReference type="Proteomes" id="UP001205748">
    <property type="component" value="Unassembled WGS sequence"/>
</dbReference>
<proteinExistence type="predicted"/>
<accession>A0AAE3HIP7</accession>
<evidence type="ECO:0000259" key="1">
    <source>
        <dbReference type="PROSITE" id="PS50800"/>
    </source>
</evidence>
<dbReference type="PROSITE" id="PS50800">
    <property type="entry name" value="SAP"/>
    <property type="match status" value="1"/>
</dbReference>
<organism evidence="2 3">
    <name type="scientific">Irregularibacter muris</name>
    <dbReference type="NCBI Taxonomy" id="1796619"/>
    <lineage>
        <taxon>Bacteria</taxon>
        <taxon>Bacillati</taxon>
        <taxon>Bacillota</taxon>
        <taxon>Clostridia</taxon>
        <taxon>Eubacteriales</taxon>
        <taxon>Eubacteriaceae</taxon>
        <taxon>Irregularibacter</taxon>
    </lineage>
</organism>
<dbReference type="AlphaFoldDB" id="A0AAE3HIP7"/>
<dbReference type="InterPro" id="IPR003034">
    <property type="entry name" value="SAP_dom"/>
</dbReference>
<dbReference type="InterPro" id="IPR036361">
    <property type="entry name" value="SAP_dom_sf"/>
</dbReference>
<reference evidence="2" key="1">
    <citation type="submission" date="2022-07" db="EMBL/GenBank/DDBJ databases">
        <title>Enhanced cultured diversity of the mouse gut microbiota enables custom-made synthetic communities.</title>
        <authorList>
            <person name="Afrizal A."/>
        </authorList>
    </citation>
    <scope>NUCLEOTIDE SEQUENCE</scope>
    <source>
        <strain evidence="2">DSM 28593</strain>
    </source>
</reference>
<feature type="domain" description="SAP" evidence="1">
    <location>
        <begin position="120"/>
        <end position="154"/>
    </location>
</feature>
<dbReference type="SUPFAM" id="SSF68906">
    <property type="entry name" value="SAP domain"/>
    <property type="match status" value="1"/>
</dbReference>
<comment type="caution">
    <text evidence="2">The sequence shown here is derived from an EMBL/GenBank/DDBJ whole genome shotgun (WGS) entry which is preliminary data.</text>
</comment>